<proteinExistence type="predicted"/>
<dbReference type="InterPro" id="IPR024465">
    <property type="entry name" value="DUF2399"/>
</dbReference>
<dbReference type="InterPro" id="IPR013495">
    <property type="entry name" value="CHP02679"/>
</dbReference>
<protein>
    <submittedName>
        <fullName evidence="3">TIGR02679 family protein</fullName>
    </submittedName>
</protein>
<dbReference type="Pfam" id="PF11796">
    <property type="entry name" value="DUF3323"/>
    <property type="match status" value="1"/>
</dbReference>
<evidence type="ECO:0000259" key="1">
    <source>
        <dbReference type="Pfam" id="PF09664"/>
    </source>
</evidence>
<dbReference type="EMBL" id="VTER01000005">
    <property type="protein sequence ID" value="TYS48622.1"/>
    <property type="molecule type" value="Genomic_DNA"/>
</dbReference>
<dbReference type="NCBIfam" id="TIGR02679">
    <property type="entry name" value="TIGR02679 family protein"/>
    <property type="match status" value="1"/>
</dbReference>
<evidence type="ECO:0000259" key="2">
    <source>
        <dbReference type="Pfam" id="PF11796"/>
    </source>
</evidence>
<sequence length="427" mass="48658">MKDRLEVFKEEPGFVKLFKGFKEKYRSLGRVGGTVSLKGFSSEEIQSIAGFLGQPSEVLQKKGSVGLIAFERELRNTGFTDITLKELLEAVLGEIILTKVEEAEQERLEEQSFFKRLVEKKPEASWWLEKLMTRASDTRWMWALYQKDKQELHHMILTVCEAFKAVPGEGEYELLPFFSQRTTGNPHYFDNQGAAGKLLVHCMYADQVKENPDARMPRNGEELNELLGSYGILRDDLWNFATCQGLLAFQNGVVHQVWRAAADTQTVMNVPMKELSKLDGMRPAIGNQVWIVENSGVCSALMDAMPQAPIICTHGQFRAAGWKLLDFLAEQGCTLYYSGDLDPEGILIADRMKKRYKDQAVLWRMDAESYEKSLSEEDITDRMAKLDKVDAVNWSGLIELMRNRKRAGYQEALAEELIGDIKKRFLL</sequence>
<feature type="domain" description="DUF2399" evidence="1">
    <location>
        <begin position="269"/>
        <end position="421"/>
    </location>
</feature>
<organism evidence="3 4">
    <name type="scientific">Bacillus infantis</name>
    <dbReference type="NCBI Taxonomy" id="324767"/>
    <lineage>
        <taxon>Bacteria</taxon>
        <taxon>Bacillati</taxon>
        <taxon>Bacillota</taxon>
        <taxon>Bacilli</taxon>
        <taxon>Bacillales</taxon>
        <taxon>Bacillaceae</taxon>
        <taxon>Bacillus</taxon>
    </lineage>
</organism>
<dbReference type="AlphaFoldDB" id="A0A5D4RGR1"/>
<name>A0A5D4RGR1_9BACI</name>
<dbReference type="InterPro" id="IPR024466">
    <property type="entry name" value="CHP02679_N"/>
</dbReference>
<reference evidence="3 4" key="1">
    <citation type="submission" date="2019-08" db="EMBL/GenBank/DDBJ databases">
        <title>Bacillus genomes from the desert of Cuatro Cienegas, Coahuila.</title>
        <authorList>
            <person name="Olmedo-Alvarez G."/>
        </authorList>
    </citation>
    <scope>NUCLEOTIDE SEQUENCE [LARGE SCALE GENOMIC DNA]</scope>
    <source>
        <strain evidence="3 4">CH446_14T</strain>
    </source>
</reference>
<evidence type="ECO:0000313" key="4">
    <source>
        <dbReference type="Proteomes" id="UP000322139"/>
    </source>
</evidence>
<dbReference type="Proteomes" id="UP000322139">
    <property type="component" value="Unassembled WGS sequence"/>
</dbReference>
<dbReference type="Pfam" id="PF09664">
    <property type="entry name" value="DUF2399"/>
    <property type="match status" value="1"/>
</dbReference>
<dbReference type="RefSeq" id="WP_148974794.1">
    <property type="nucleotide sequence ID" value="NZ_VTER01000005.1"/>
</dbReference>
<evidence type="ECO:0000313" key="3">
    <source>
        <dbReference type="EMBL" id="TYS48622.1"/>
    </source>
</evidence>
<feature type="domain" description="Conserved hypothetical protein CHP02679 N terminus" evidence="2">
    <location>
        <begin position="32"/>
        <end position="247"/>
    </location>
</feature>
<gene>
    <name evidence="3" type="ORF">FZD51_10920</name>
</gene>
<comment type="caution">
    <text evidence="3">The sequence shown here is derived from an EMBL/GenBank/DDBJ whole genome shotgun (WGS) entry which is preliminary data.</text>
</comment>
<accession>A0A5D4RGR1</accession>